<dbReference type="PANTHER" id="PTHR28641:SF1">
    <property type="entry name" value="MALONYL-COA DECARBOXYLASE, MITOCHONDRIAL"/>
    <property type="match status" value="1"/>
</dbReference>
<dbReference type="InterPro" id="IPR007956">
    <property type="entry name" value="Malonyl_CoA_deC_C"/>
</dbReference>
<gene>
    <name evidence="3" type="ORF">RXV79_03395</name>
</gene>
<dbReference type="EMBL" id="CP136336">
    <property type="protein sequence ID" value="WOB09107.1"/>
    <property type="molecule type" value="Genomic_DNA"/>
</dbReference>
<dbReference type="InterPro" id="IPR035372">
    <property type="entry name" value="MCD_N"/>
</dbReference>
<dbReference type="Gene3D" id="3.40.630.150">
    <property type="entry name" value="Malonyl-CoA decarboxylase, catalytic domain"/>
    <property type="match status" value="1"/>
</dbReference>
<evidence type="ECO:0000259" key="2">
    <source>
        <dbReference type="Pfam" id="PF17408"/>
    </source>
</evidence>
<dbReference type="Pfam" id="PF05292">
    <property type="entry name" value="MCD"/>
    <property type="match status" value="1"/>
</dbReference>
<reference evidence="3 4" key="1">
    <citation type="submission" date="2023-10" db="EMBL/GenBank/DDBJ databases">
        <title>Bacteria for the degradation of biodegradable plastic PBAT(Polybutylene adipate terephthalate).</title>
        <authorList>
            <person name="Weon H.-Y."/>
            <person name="Yeon J."/>
        </authorList>
    </citation>
    <scope>NUCLEOTIDE SEQUENCE [LARGE SCALE GENOMIC DNA]</scope>
    <source>
        <strain evidence="3 4">SBD 7-3</strain>
    </source>
</reference>
<evidence type="ECO:0000259" key="1">
    <source>
        <dbReference type="Pfam" id="PF05292"/>
    </source>
</evidence>
<keyword evidence="4" id="KW-1185">Reference proteome</keyword>
<dbReference type="Gene3D" id="1.20.140.90">
    <property type="entry name" value="Malonyl-CoA decarboxylase, oligemerization domain"/>
    <property type="match status" value="1"/>
</dbReference>
<dbReference type="Pfam" id="PF17408">
    <property type="entry name" value="MCD_N"/>
    <property type="match status" value="1"/>
</dbReference>
<evidence type="ECO:0000313" key="3">
    <source>
        <dbReference type="EMBL" id="WOB09107.1"/>
    </source>
</evidence>
<dbReference type="InterPro" id="IPR042303">
    <property type="entry name" value="Malonyl_CoA_deC_C_sf"/>
</dbReference>
<dbReference type="InterPro" id="IPR038917">
    <property type="entry name" value="Malonyl_CoA_deC"/>
</dbReference>
<proteinExistence type="predicted"/>
<evidence type="ECO:0000313" key="4">
    <source>
        <dbReference type="Proteomes" id="UP001303946"/>
    </source>
</evidence>
<protein>
    <submittedName>
        <fullName evidence="3">Malonyl-CoA decarboxylase</fullName>
    </submittedName>
</protein>
<dbReference type="Proteomes" id="UP001303946">
    <property type="component" value="Chromosome"/>
</dbReference>
<dbReference type="RefSeq" id="WP_316702067.1">
    <property type="nucleotide sequence ID" value="NZ_CP136336.1"/>
</dbReference>
<feature type="domain" description="Malonyl-CoA decarboxylase C-terminal" evidence="1">
    <location>
        <begin position="153"/>
        <end position="407"/>
    </location>
</feature>
<sequence length="433" mass="48425">MLEELKTAARRASDGRQLRSLLLDCHRLLSERGEANSVAIARQLVSRFSALPEEQQAGFFDKLSTDFSPDPQAVLSVAQAYAQEPTPENLIRLTRLAEPPRQELLRRINRTPGGTAQIVAMRRKLLSRLPAQPGLSALESDFHHLLSSWFNPGFLQMQQVDWRSPAELLEQIIRHEAVHEIDGWDDLRRRLQPDRRCFAFFHPQLPNEPLIFVEVALVPEMPDAIAPLIDKRAQPLPPSDFKVAAFYSISNCQPGLRGVSLGNFLIKRVAEQLHRELPQIRRFCTLSPIPGFAKWLQAGTPPPEGLKRGVAERLADARELLLEATGGDLSTLANAAKLQALDEPARDALSRLCASYLVHHAPTPHGDSVARFHLDNGARLERLNPLGDMSRKGLKQSFGMMVNYLYDLQKIEASHEQFVHGEVAHSRAVAALI</sequence>
<dbReference type="PANTHER" id="PTHR28641">
    <property type="match status" value="1"/>
</dbReference>
<name>A0ABZ0CVW1_9BURK</name>
<accession>A0ABZ0CVW1</accession>
<dbReference type="InterPro" id="IPR038351">
    <property type="entry name" value="MCD_N_sf"/>
</dbReference>
<organism evidence="3 4">
    <name type="scientific">Piscinibacter gummiphilus</name>
    <dbReference type="NCBI Taxonomy" id="946333"/>
    <lineage>
        <taxon>Bacteria</taxon>
        <taxon>Pseudomonadati</taxon>
        <taxon>Pseudomonadota</taxon>
        <taxon>Betaproteobacteria</taxon>
        <taxon>Burkholderiales</taxon>
        <taxon>Sphaerotilaceae</taxon>
        <taxon>Piscinibacter</taxon>
    </lineage>
</organism>
<feature type="domain" description="Malonyl-CoA decarboxylase N-terminal" evidence="2">
    <location>
        <begin position="67"/>
        <end position="150"/>
    </location>
</feature>